<dbReference type="Proteomes" id="UP000176244">
    <property type="component" value="Unassembled WGS sequence"/>
</dbReference>
<dbReference type="InterPro" id="IPR026906">
    <property type="entry name" value="LRR_5"/>
</dbReference>
<proteinExistence type="predicted"/>
<dbReference type="AlphaFoldDB" id="A0A1F2PJG5"/>
<evidence type="ECO:0000313" key="2">
    <source>
        <dbReference type="Proteomes" id="UP000176244"/>
    </source>
</evidence>
<dbReference type="RefSeq" id="WP_070370317.1">
    <property type="nucleotide sequence ID" value="NZ_LKEU01000020.1"/>
</dbReference>
<accession>A0A1F2PJG5</accession>
<comment type="caution">
    <text evidence="1">The sequence shown here is derived from an EMBL/GenBank/DDBJ whole genome shotgun (WGS) entry which is preliminary data.</text>
</comment>
<evidence type="ECO:0000313" key="1">
    <source>
        <dbReference type="EMBL" id="OFV71473.1"/>
    </source>
</evidence>
<name>A0A1F2PJG5_9FIRM</name>
<protein>
    <recommendedName>
        <fullName evidence="3">Leucine-rich repeat domain-containing protein</fullName>
    </recommendedName>
</protein>
<dbReference type="InterPro" id="IPR032675">
    <property type="entry name" value="LRR_dom_sf"/>
</dbReference>
<dbReference type="EMBL" id="LKEU01000020">
    <property type="protein sequence ID" value="OFV71473.1"/>
    <property type="molecule type" value="Genomic_DNA"/>
</dbReference>
<evidence type="ECO:0008006" key="3">
    <source>
        <dbReference type="Google" id="ProtNLM"/>
    </source>
</evidence>
<dbReference type="STRING" id="52694.ACWI_09730"/>
<dbReference type="Pfam" id="PF13306">
    <property type="entry name" value="LRR_5"/>
    <property type="match status" value="1"/>
</dbReference>
<gene>
    <name evidence="1" type="ORF">ACWI_09730</name>
</gene>
<sequence length="280" mass="32243">MQKIKNGSFAKYLVTLEAHENDLLLFNGDQFIWAFDTEFDEDTQKLMRAAARYFDDYRIVPPLAEIKKYYDYPFVITNGFSFVIDAENNRAVLAGSNFHHEDLPINKLISVPDRITSQGISYPVRAIADWGFYKDTSITDLILPDSITQIGNYAFANSIIHDVKMPADFIMGNNIFYGCNHLSEKMKNYQDGIKIDQHPQCNVLRKGDVFQTNASDQTVVLDVNGSDALLFNGRQFIRATNIHQDEQGLQWDESQIYEQFSDISKQQSEQSFEDEWEPEM</sequence>
<organism evidence="1 2">
    <name type="scientific">Acetobacterium wieringae</name>
    <dbReference type="NCBI Taxonomy" id="52694"/>
    <lineage>
        <taxon>Bacteria</taxon>
        <taxon>Bacillati</taxon>
        <taxon>Bacillota</taxon>
        <taxon>Clostridia</taxon>
        <taxon>Eubacteriales</taxon>
        <taxon>Eubacteriaceae</taxon>
        <taxon>Acetobacterium</taxon>
    </lineage>
</organism>
<dbReference type="Gene3D" id="3.80.10.10">
    <property type="entry name" value="Ribonuclease Inhibitor"/>
    <property type="match status" value="1"/>
</dbReference>
<reference evidence="1 2" key="1">
    <citation type="submission" date="2015-09" db="EMBL/GenBank/DDBJ databases">
        <title>Genome sequence of Acetobacterium wieringae DSM 1911.</title>
        <authorList>
            <person name="Poehlein A."/>
            <person name="Bengelsdorf F.R."/>
            <person name="Schiel-Bengelsdorf B."/>
            <person name="Duerre P."/>
            <person name="Daniel R."/>
        </authorList>
    </citation>
    <scope>NUCLEOTIDE SEQUENCE [LARGE SCALE GENOMIC DNA]</scope>
    <source>
        <strain evidence="1 2">DSM 1911</strain>
    </source>
</reference>